<dbReference type="Proteomes" id="UP000626092">
    <property type="component" value="Unassembled WGS sequence"/>
</dbReference>
<proteinExistence type="predicted"/>
<dbReference type="PANTHER" id="PTHR33116">
    <property type="entry name" value="REVERSE TRANSCRIPTASE ZINC-BINDING DOMAIN-CONTAINING PROTEIN-RELATED-RELATED"/>
    <property type="match status" value="1"/>
</dbReference>
<comment type="caution">
    <text evidence="1">The sequence shown here is derived from an EMBL/GenBank/DDBJ whole genome shotgun (WGS) entry which is preliminary data.</text>
</comment>
<dbReference type="AlphaFoldDB" id="A0A834FVZ4"/>
<evidence type="ECO:0000313" key="1">
    <source>
        <dbReference type="EMBL" id="KAF7113383.1"/>
    </source>
</evidence>
<dbReference type="OrthoDB" id="1938246at2759"/>
<dbReference type="PANTHER" id="PTHR33116:SF86">
    <property type="entry name" value="REVERSE TRANSCRIPTASE DOMAIN-CONTAINING PROTEIN"/>
    <property type="match status" value="1"/>
</dbReference>
<reference evidence="1" key="1">
    <citation type="submission" date="2019-11" db="EMBL/GenBank/DDBJ databases">
        <authorList>
            <person name="Liu Y."/>
            <person name="Hou J."/>
            <person name="Li T.-Q."/>
            <person name="Guan C.-H."/>
            <person name="Wu X."/>
            <person name="Wu H.-Z."/>
            <person name="Ling F."/>
            <person name="Zhang R."/>
            <person name="Shi X.-G."/>
            <person name="Ren J.-P."/>
            <person name="Chen E.-F."/>
            <person name="Sun J.-M."/>
        </authorList>
    </citation>
    <scope>NUCLEOTIDE SEQUENCE</scope>
    <source>
        <strain evidence="1">Adult_tree_wgs_1</strain>
        <tissue evidence="1">Leaves</tissue>
    </source>
</reference>
<organism evidence="1 2">
    <name type="scientific">Rhododendron simsii</name>
    <name type="common">Sims's rhododendron</name>
    <dbReference type="NCBI Taxonomy" id="118357"/>
    <lineage>
        <taxon>Eukaryota</taxon>
        <taxon>Viridiplantae</taxon>
        <taxon>Streptophyta</taxon>
        <taxon>Embryophyta</taxon>
        <taxon>Tracheophyta</taxon>
        <taxon>Spermatophyta</taxon>
        <taxon>Magnoliopsida</taxon>
        <taxon>eudicotyledons</taxon>
        <taxon>Gunneridae</taxon>
        <taxon>Pentapetalae</taxon>
        <taxon>asterids</taxon>
        <taxon>Ericales</taxon>
        <taxon>Ericaceae</taxon>
        <taxon>Ericoideae</taxon>
        <taxon>Rhodoreae</taxon>
        <taxon>Rhododendron</taxon>
    </lineage>
</organism>
<accession>A0A834FVZ4</accession>
<keyword evidence="2" id="KW-1185">Reference proteome</keyword>
<gene>
    <name evidence="1" type="ORF">RHSIM_RhsimUnG0131700</name>
</gene>
<evidence type="ECO:0000313" key="2">
    <source>
        <dbReference type="Proteomes" id="UP000626092"/>
    </source>
</evidence>
<sequence>MACILLPLSLCDKPNSLSRNFWRKGNPEDQGINWVAWDNLSNSKEEGGMGFRNYRAFNEAMLARQGWKLVMNLHSYWARVLKGIYFPNTSFLHAARGSRASWAWLSLLHGRKLLKKCLRWQLQNGRNTDFWEDAWIPSLPGFKISSTEAPSSTIEKVADAIDPRRGTWDKQKLAGEVTTSPADRSRTNQMVILNPLSRLTKKYGSVCGK</sequence>
<name>A0A834FVZ4_RHOSS</name>
<protein>
    <submittedName>
        <fullName evidence="1">Uncharacterized protein</fullName>
    </submittedName>
</protein>
<dbReference type="EMBL" id="WJXA01000294">
    <property type="protein sequence ID" value="KAF7113383.1"/>
    <property type="molecule type" value="Genomic_DNA"/>
</dbReference>